<dbReference type="Proteomes" id="UP000316429">
    <property type="component" value="Unassembled WGS sequence"/>
</dbReference>
<accession>A0A504TMQ7</accession>
<comment type="caution">
    <text evidence="1">The sequence shown here is derived from an EMBL/GenBank/DDBJ whole genome shotgun (WGS) entry which is preliminary data.</text>
</comment>
<dbReference type="OrthoDB" id="5289737at2"/>
<keyword evidence="2" id="KW-1185">Reference proteome</keyword>
<name>A0A504TMQ7_9HYPH</name>
<sequence length="67" mass="7478">MPSAMVALTQKRQRTKVHILAIDLAKRSFQVCGRDRGGARVDPPVWQEDSLTVVRERGILSVVCLAF</sequence>
<dbReference type="AlphaFoldDB" id="A0A504TMQ7"/>
<protein>
    <submittedName>
        <fullName evidence="1">Uncharacterized protein</fullName>
    </submittedName>
</protein>
<reference evidence="1 2" key="1">
    <citation type="submission" date="2019-06" db="EMBL/GenBank/DDBJ databases">
        <title>Rhizobium sp. CL12 isolated from roots of soybean.</title>
        <authorList>
            <person name="Wang C."/>
        </authorList>
    </citation>
    <scope>NUCLEOTIDE SEQUENCE [LARGE SCALE GENOMIC DNA]</scope>
    <source>
        <strain evidence="1 2">CL12</strain>
    </source>
</reference>
<gene>
    <name evidence="1" type="ORF">FJQ55_22885</name>
</gene>
<organism evidence="1 2">
    <name type="scientific">Rhizobium glycinendophyticum</name>
    <dbReference type="NCBI Taxonomy" id="2589807"/>
    <lineage>
        <taxon>Bacteria</taxon>
        <taxon>Pseudomonadati</taxon>
        <taxon>Pseudomonadota</taxon>
        <taxon>Alphaproteobacteria</taxon>
        <taxon>Hyphomicrobiales</taxon>
        <taxon>Rhizobiaceae</taxon>
        <taxon>Rhizobium/Agrobacterium group</taxon>
        <taxon>Rhizobium</taxon>
    </lineage>
</organism>
<proteinExistence type="predicted"/>
<dbReference type="EMBL" id="VFYP01000009">
    <property type="protein sequence ID" value="TPP03938.1"/>
    <property type="molecule type" value="Genomic_DNA"/>
</dbReference>
<evidence type="ECO:0000313" key="1">
    <source>
        <dbReference type="EMBL" id="TPP03938.1"/>
    </source>
</evidence>
<evidence type="ECO:0000313" key="2">
    <source>
        <dbReference type="Proteomes" id="UP000316429"/>
    </source>
</evidence>